<dbReference type="AlphaFoldDB" id="A0A098SAY4"/>
<gene>
    <name evidence="2" type="ORF">IX84_10555</name>
</gene>
<proteinExistence type="predicted"/>
<evidence type="ECO:0000256" key="1">
    <source>
        <dbReference type="SAM" id="SignalP"/>
    </source>
</evidence>
<accession>A0A098SAY4</accession>
<feature type="chain" id="PRO_5001947842" evidence="1">
    <location>
        <begin position="21"/>
        <end position="331"/>
    </location>
</feature>
<name>A0A098SAY4_9BACT</name>
<dbReference type="RefSeq" id="WP_044219585.1">
    <property type="nucleotide sequence ID" value="NZ_JBKAGJ010000007.1"/>
</dbReference>
<sequence length="331" mass="38775">MKIPYLLSLLFLCLPLEPHAQVFLGDDADFFNKKARLYQRWLDAKGYGQVLKVDEAKLAKNGMELELWLSLRTTNPDEGAALWNELQQTLAEQEDGESLDETLYYTFVRFMEIPPAQGNIQVYLPAASGSGYNPCFYYWIWEADNAIQQKKRINACKAQTLNIPVELPRVEQAVGTSEVAIDKKRSRQEVFDAVLRYARQRYEQPREGCEERKPEVEQTDFNNEYVLKFHVSDLCREVLTDEEQSLWCDFVELWWGDCNDMRRERLEFTFHYTPTDDGYLLTGSLTGKFGSGVYKPRSSGYMDMEPDFEDDFLIPYVNRFQQDLKRYLERP</sequence>
<organism evidence="2 3">
    <name type="scientific">Phaeodactylibacter xiamenensis</name>
    <dbReference type="NCBI Taxonomy" id="1524460"/>
    <lineage>
        <taxon>Bacteria</taxon>
        <taxon>Pseudomonadati</taxon>
        <taxon>Bacteroidota</taxon>
        <taxon>Saprospiria</taxon>
        <taxon>Saprospirales</taxon>
        <taxon>Haliscomenobacteraceae</taxon>
        <taxon>Phaeodactylibacter</taxon>
    </lineage>
</organism>
<protein>
    <submittedName>
        <fullName evidence="2">Uncharacterized protein</fullName>
    </submittedName>
</protein>
<feature type="signal peptide" evidence="1">
    <location>
        <begin position="1"/>
        <end position="20"/>
    </location>
</feature>
<dbReference type="Proteomes" id="UP000029736">
    <property type="component" value="Unassembled WGS sequence"/>
</dbReference>
<dbReference type="OrthoDB" id="1491578at2"/>
<reference evidence="2 3" key="1">
    <citation type="journal article" date="2014" name="Int. J. Syst. Evol. Microbiol.">
        <title>Phaeodactylibacter xiamenensis gen. nov., sp. nov., a member of the family Saprospiraceae isolated from the marine alga Phaeodactylum tricornutum.</title>
        <authorList>
            <person name="Chen Z.Jr."/>
            <person name="Lei X."/>
            <person name="Lai Q."/>
            <person name="Li Y."/>
            <person name="Zhang B."/>
            <person name="Zhang J."/>
            <person name="Zhang H."/>
            <person name="Yang L."/>
            <person name="Zheng W."/>
            <person name="Tian Y."/>
            <person name="Yu Z."/>
            <person name="Xu H.Jr."/>
            <person name="Zheng T."/>
        </authorList>
    </citation>
    <scope>NUCLEOTIDE SEQUENCE [LARGE SCALE GENOMIC DNA]</scope>
    <source>
        <strain evidence="2 3">KD52</strain>
    </source>
</reference>
<keyword evidence="1" id="KW-0732">Signal</keyword>
<dbReference type="EMBL" id="JPOS01000020">
    <property type="protein sequence ID" value="KGE88242.1"/>
    <property type="molecule type" value="Genomic_DNA"/>
</dbReference>
<keyword evidence="3" id="KW-1185">Reference proteome</keyword>
<evidence type="ECO:0000313" key="3">
    <source>
        <dbReference type="Proteomes" id="UP000029736"/>
    </source>
</evidence>
<evidence type="ECO:0000313" key="2">
    <source>
        <dbReference type="EMBL" id="KGE88242.1"/>
    </source>
</evidence>
<comment type="caution">
    <text evidence="2">The sequence shown here is derived from an EMBL/GenBank/DDBJ whole genome shotgun (WGS) entry which is preliminary data.</text>
</comment>